<feature type="non-terminal residue" evidence="1">
    <location>
        <position position="1"/>
    </location>
</feature>
<protein>
    <submittedName>
        <fullName evidence="1">Uncharacterized protein</fullName>
    </submittedName>
</protein>
<sequence>TYIFTAVLRLFDRGAVVPVRRIQLFDEAQIVTPGLKRKLDRKAKKRLEKLERQGIFLGRDPTKLLQKAERLQKVSENAAPTAEQEIRKKWKIAMLRAQ</sequence>
<evidence type="ECO:0000313" key="2">
    <source>
        <dbReference type="Proteomes" id="UP000243686"/>
    </source>
</evidence>
<dbReference type="AlphaFoldDB" id="A0A1S8WMZ6"/>
<accession>A0A1S8WMZ6</accession>
<name>A0A1S8WMZ6_OPIVI</name>
<evidence type="ECO:0000313" key="1">
    <source>
        <dbReference type="EMBL" id="OON15795.1"/>
    </source>
</evidence>
<feature type="non-terminal residue" evidence="1">
    <location>
        <position position="98"/>
    </location>
</feature>
<dbReference type="EMBL" id="KV901503">
    <property type="protein sequence ID" value="OON15795.1"/>
    <property type="molecule type" value="Genomic_DNA"/>
</dbReference>
<keyword evidence="2" id="KW-1185">Reference proteome</keyword>
<gene>
    <name evidence="1" type="ORF">X801_08397</name>
</gene>
<organism evidence="1 2">
    <name type="scientific">Opisthorchis viverrini</name>
    <name type="common">Southeast Asian liver fluke</name>
    <dbReference type="NCBI Taxonomy" id="6198"/>
    <lineage>
        <taxon>Eukaryota</taxon>
        <taxon>Metazoa</taxon>
        <taxon>Spiralia</taxon>
        <taxon>Lophotrochozoa</taxon>
        <taxon>Platyhelminthes</taxon>
        <taxon>Trematoda</taxon>
        <taxon>Digenea</taxon>
        <taxon>Opisthorchiida</taxon>
        <taxon>Opisthorchiata</taxon>
        <taxon>Opisthorchiidae</taxon>
        <taxon>Opisthorchis</taxon>
    </lineage>
</organism>
<dbReference type="Proteomes" id="UP000243686">
    <property type="component" value="Unassembled WGS sequence"/>
</dbReference>
<proteinExistence type="predicted"/>
<reference evidence="1 2" key="1">
    <citation type="submission" date="2015-03" db="EMBL/GenBank/DDBJ databases">
        <title>Draft genome of the nematode, Opisthorchis viverrini.</title>
        <authorList>
            <person name="Mitreva M."/>
        </authorList>
    </citation>
    <scope>NUCLEOTIDE SEQUENCE [LARGE SCALE GENOMIC DNA]</scope>
    <source>
        <strain evidence="1">Khon Kaen</strain>
    </source>
</reference>